<comment type="caution">
    <text evidence="4">The sequence shown here is derived from an EMBL/GenBank/DDBJ whole genome shotgun (WGS) entry which is preliminary data.</text>
</comment>
<keyword evidence="2" id="KW-0067">ATP-binding</keyword>
<protein>
    <submittedName>
        <fullName evidence="4">Flp pilus assembly complex ATPase component TadA</fullName>
    </submittedName>
</protein>
<dbReference type="InterPro" id="IPR003593">
    <property type="entry name" value="AAA+_ATPase"/>
</dbReference>
<dbReference type="SMART" id="SM00382">
    <property type="entry name" value="AAA"/>
    <property type="match status" value="1"/>
</dbReference>
<reference evidence="4 5" key="1">
    <citation type="submission" date="2020-08" db="EMBL/GenBank/DDBJ databases">
        <title>Genome public.</title>
        <authorList>
            <person name="Liu C."/>
            <person name="Sun Q."/>
        </authorList>
    </citation>
    <scope>NUCLEOTIDE SEQUENCE [LARGE SCALE GENOMIC DNA]</scope>
    <source>
        <strain evidence="4 5">BX1</strain>
    </source>
</reference>
<accession>A0ABR7NNH0</accession>
<dbReference type="PANTHER" id="PTHR20953">
    <property type="entry name" value="KINASE-RELATED"/>
    <property type="match status" value="1"/>
</dbReference>
<dbReference type="InterPro" id="IPR045735">
    <property type="entry name" value="Spore_III_AA_AAA+_ATPase"/>
</dbReference>
<dbReference type="EMBL" id="JACRTB010000023">
    <property type="protein sequence ID" value="MBC8577183.1"/>
    <property type="molecule type" value="Genomic_DNA"/>
</dbReference>
<organism evidence="4 5">
    <name type="scientific">Yanshouia hominis</name>
    <dbReference type="NCBI Taxonomy" id="2763673"/>
    <lineage>
        <taxon>Bacteria</taxon>
        <taxon>Bacillati</taxon>
        <taxon>Bacillota</taxon>
        <taxon>Clostridia</taxon>
        <taxon>Eubacteriales</taxon>
        <taxon>Oscillospiraceae</taxon>
        <taxon>Yanshouia</taxon>
    </lineage>
</organism>
<keyword evidence="5" id="KW-1185">Reference proteome</keyword>
<dbReference type="SUPFAM" id="SSF52540">
    <property type="entry name" value="P-loop containing nucleoside triphosphate hydrolases"/>
    <property type="match status" value="1"/>
</dbReference>
<evidence type="ECO:0000256" key="1">
    <source>
        <dbReference type="ARBA" id="ARBA00022741"/>
    </source>
</evidence>
<sequence>MMESVRPYEQAVSGLAPSLRGRLLTLPRSVVAQAQELRLLLGQPPILRACNRSQCYQNLAPVTAQELSQSLLTLSGQALHTHQMEISQGFLTLPGGHRAGFAATAVHDAAGRTVNLREINAIVLRIARAFPGAADSVIGQAFSQGVGGLLIAGAPSSGKTTLLRELARRLAGGAVSGCDRVAVVDERGELSGFCDGCCVLRGYEKGDGMLLAIRSLAPQVILCDELGTLQDVEAVSQALHSGVAVVTTIHAGSREELLRREAGRRLLASGGFETAVLLGESPHPGVIREVFSVDELIETAGIAFAGGQLHSGRRYPGLRLSPAVCGS</sequence>
<evidence type="ECO:0000259" key="3">
    <source>
        <dbReference type="SMART" id="SM00382"/>
    </source>
</evidence>
<dbReference type="Proteomes" id="UP000658131">
    <property type="component" value="Unassembled WGS sequence"/>
</dbReference>
<proteinExistence type="predicted"/>
<feature type="domain" description="AAA+ ATPase" evidence="3">
    <location>
        <begin position="145"/>
        <end position="272"/>
    </location>
</feature>
<gene>
    <name evidence="4" type="primary">tadA</name>
    <name evidence="4" type="ORF">H8717_12295</name>
</gene>
<evidence type="ECO:0000313" key="4">
    <source>
        <dbReference type="EMBL" id="MBC8577183.1"/>
    </source>
</evidence>
<dbReference type="Pfam" id="PF19568">
    <property type="entry name" value="Spore_III_AA"/>
    <property type="match status" value="1"/>
</dbReference>
<dbReference type="PANTHER" id="PTHR20953:SF3">
    <property type="entry name" value="P-LOOP CONTAINING NUCLEOSIDE TRIPHOSPHATE HYDROLASES SUPERFAMILY PROTEIN"/>
    <property type="match status" value="1"/>
</dbReference>
<dbReference type="Gene3D" id="3.40.50.300">
    <property type="entry name" value="P-loop containing nucleotide triphosphate hydrolases"/>
    <property type="match status" value="1"/>
</dbReference>
<keyword evidence="1" id="KW-0547">Nucleotide-binding</keyword>
<dbReference type="InterPro" id="IPR027417">
    <property type="entry name" value="P-loop_NTPase"/>
</dbReference>
<evidence type="ECO:0000313" key="5">
    <source>
        <dbReference type="Proteomes" id="UP000658131"/>
    </source>
</evidence>
<name>A0ABR7NNH0_9FIRM</name>
<evidence type="ECO:0000256" key="2">
    <source>
        <dbReference type="ARBA" id="ARBA00022840"/>
    </source>
</evidence>
<dbReference type="RefSeq" id="WP_262400649.1">
    <property type="nucleotide sequence ID" value="NZ_JACRTB010000023.1"/>
</dbReference>